<comment type="function">
    <text evidence="4">Binds to the 23S rRNA.</text>
</comment>
<dbReference type="OrthoDB" id="9810293at2"/>
<keyword evidence="2 4" id="KW-0689">Ribosomal protein</keyword>
<evidence type="ECO:0000256" key="4">
    <source>
        <dbReference type="HAMAP-Rule" id="MF_01341"/>
    </source>
</evidence>
<keyword evidence="3 4" id="KW-0687">Ribonucleoprotein</keyword>
<feature type="domain" description="Large ribosomal subunit protein uL15/eL18" evidence="7">
    <location>
        <begin position="82"/>
        <end position="149"/>
    </location>
</feature>
<dbReference type="InterPro" id="IPR036227">
    <property type="entry name" value="Ribosomal_uL15/eL18_sf"/>
</dbReference>
<keyword evidence="4" id="KW-0699">rRNA-binding</keyword>
<dbReference type="EMBL" id="JAWXXX010000001">
    <property type="protein sequence ID" value="MDX5894610.1"/>
    <property type="molecule type" value="Genomic_DNA"/>
</dbReference>
<evidence type="ECO:0000256" key="1">
    <source>
        <dbReference type="ARBA" id="ARBA00007320"/>
    </source>
</evidence>
<dbReference type="GO" id="GO:0006412">
    <property type="term" value="P:translation"/>
    <property type="evidence" value="ECO:0007669"/>
    <property type="project" value="UniProtKB-UniRule"/>
</dbReference>
<dbReference type="InterPro" id="IPR021131">
    <property type="entry name" value="Ribosomal_uL15/eL18"/>
</dbReference>
<evidence type="ECO:0000259" key="7">
    <source>
        <dbReference type="Pfam" id="PF00828"/>
    </source>
</evidence>
<evidence type="ECO:0000256" key="6">
    <source>
        <dbReference type="SAM" id="MobiDB-lite"/>
    </source>
</evidence>
<comment type="subunit">
    <text evidence="4">Part of the 50S ribosomal subunit.</text>
</comment>
<evidence type="ECO:0000256" key="2">
    <source>
        <dbReference type="ARBA" id="ARBA00022980"/>
    </source>
</evidence>
<sequence>MRLNELSPAPGSTRTRKRVGRGAGSGHGKTSGKGHKGANSRSGARRNAAFEGGQMPLQRRLPRLKGMARGRHTVARPKNYAPVNLSDLAELFGDTIGLEELRSAGLVRKRAELVKVLGDGEIGRAVNVSAHAFSASAREKIEAAGGKVEILES</sequence>
<dbReference type="InterPro" id="IPR030878">
    <property type="entry name" value="Ribosomal_uL15"/>
</dbReference>
<reference evidence="9" key="2">
    <citation type="submission" date="2023-11" db="EMBL/GenBank/DDBJ databases">
        <title>MicrobeMod: A computational toolkit for identifying prokaryotic methylation and restriction-modification with nanopore sequencing.</title>
        <authorList>
            <person name="Crits-Christoph A."/>
            <person name="Kang S.C."/>
            <person name="Lee H."/>
            <person name="Ostrov N."/>
        </authorList>
    </citation>
    <scope>NUCLEOTIDE SEQUENCE</scope>
    <source>
        <strain evidence="9">ATCC 51242</strain>
    </source>
</reference>
<dbReference type="GO" id="GO:0022625">
    <property type="term" value="C:cytosolic large ribosomal subunit"/>
    <property type="evidence" value="ECO:0007669"/>
    <property type="project" value="TreeGrafter"/>
</dbReference>
<dbReference type="Pfam" id="PF00828">
    <property type="entry name" value="Ribosomal_L27A"/>
    <property type="match status" value="1"/>
</dbReference>
<evidence type="ECO:0000256" key="3">
    <source>
        <dbReference type="ARBA" id="ARBA00023274"/>
    </source>
</evidence>
<dbReference type="PATRIC" id="fig|42256.3.peg.1956"/>
<organism evidence="8 10">
    <name type="scientific">Rubrobacter radiotolerans</name>
    <name type="common">Arthrobacter radiotolerans</name>
    <dbReference type="NCBI Taxonomy" id="42256"/>
    <lineage>
        <taxon>Bacteria</taxon>
        <taxon>Bacillati</taxon>
        <taxon>Actinomycetota</taxon>
        <taxon>Rubrobacteria</taxon>
        <taxon>Rubrobacterales</taxon>
        <taxon>Rubrobacteraceae</taxon>
        <taxon>Rubrobacter</taxon>
    </lineage>
</organism>
<protein>
    <recommendedName>
        <fullName evidence="4">Large ribosomal subunit protein uL15</fullName>
    </recommendedName>
</protein>
<keyword evidence="4" id="KW-0694">RNA-binding</keyword>
<dbReference type="GO" id="GO:0019843">
    <property type="term" value="F:rRNA binding"/>
    <property type="evidence" value="ECO:0007669"/>
    <property type="project" value="UniProtKB-UniRule"/>
</dbReference>
<reference evidence="8 10" key="1">
    <citation type="submission" date="2014-03" db="EMBL/GenBank/DDBJ databases">
        <title>Complete genome sequence of the Radio-Resistant Rubrobacter radiotolerans RSPS-4.</title>
        <authorList>
            <person name="Egas C.C."/>
            <person name="Barroso C.C."/>
            <person name="Froufe H.J.C."/>
            <person name="Pacheco J.J."/>
            <person name="Albuquerque L.L."/>
            <person name="da Costa M.M.S."/>
        </authorList>
    </citation>
    <scope>NUCLEOTIDE SEQUENCE [LARGE SCALE GENOMIC DNA]</scope>
    <source>
        <strain evidence="8 10">RSPS-4</strain>
    </source>
</reference>
<dbReference type="eggNOG" id="COG0200">
    <property type="taxonomic scope" value="Bacteria"/>
</dbReference>
<proteinExistence type="inferred from homology"/>
<dbReference type="PANTHER" id="PTHR12934:SF11">
    <property type="entry name" value="LARGE RIBOSOMAL SUBUNIT PROTEIN UL15M"/>
    <property type="match status" value="1"/>
</dbReference>
<feature type="compositionally biased region" description="Low complexity" evidence="6">
    <location>
        <begin position="39"/>
        <end position="49"/>
    </location>
</feature>
<dbReference type="GO" id="GO:0003735">
    <property type="term" value="F:structural constituent of ribosome"/>
    <property type="evidence" value="ECO:0007669"/>
    <property type="project" value="InterPro"/>
</dbReference>
<dbReference type="RefSeq" id="WP_038682313.1">
    <property type="nucleotide sequence ID" value="NZ_CP007514.1"/>
</dbReference>
<dbReference type="Proteomes" id="UP000025229">
    <property type="component" value="Chromosome"/>
</dbReference>
<gene>
    <name evidence="4 9" type="primary">rplO</name>
    <name evidence="8" type="ORF">RradSPS_1924</name>
    <name evidence="9" type="ORF">SIL72_11295</name>
</gene>
<dbReference type="PROSITE" id="PS00475">
    <property type="entry name" value="RIBOSOMAL_L15"/>
    <property type="match status" value="1"/>
</dbReference>
<dbReference type="SUPFAM" id="SSF52080">
    <property type="entry name" value="Ribosomal proteins L15p and L18e"/>
    <property type="match status" value="1"/>
</dbReference>
<dbReference type="NCBIfam" id="TIGR01071">
    <property type="entry name" value="rplO_bact"/>
    <property type="match status" value="1"/>
</dbReference>
<feature type="region of interest" description="Disordered" evidence="6">
    <location>
        <begin position="1"/>
        <end position="61"/>
    </location>
</feature>
<name>A0A023X408_RUBRA</name>
<accession>A0A023X408</accession>
<dbReference type="Proteomes" id="UP001281130">
    <property type="component" value="Unassembled WGS sequence"/>
</dbReference>
<dbReference type="KEGG" id="rrd:RradSPS_1924"/>
<dbReference type="HOGENOM" id="CLU_055188_4_2_11"/>
<dbReference type="AlphaFoldDB" id="A0A023X408"/>
<evidence type="ECO:0000313" key="8">
    <source>
        <dbReference type="EMBL" id="AHY47207.1"/>
    </source>
</evidence>
<comment type="similarity">
    <text evidence="1 4 5">Belongs to the universal ribosomal protein uL15 family.</text>
</comment>
<dbReference type="Gene3D" id="3.100.10.10">
    <property type="match status" value="1"/>
</dbReference>
<keyword evidence="10" id="KW-1185">Reference proteome</keyword>
<evidence type="ECO:0000256" key="5">
    <source>
        <dbReference type="RuleBase" id="RU003888"/>
    </source>
</evidence>
<dbReference type="InterPro" id="IPR005749">
    <property type="entry name" value="Ribosomal_uL15_bac-type"/>
</dbReference>
<evidence type="ECO:0000313" key="9">
    <source>
        <dbReference type="EMBL" id="MDX5894610.1"/>
    </source>
</evidence>
<evidence type="ECO:0000313" key="10">
    <source>
        <dbReference type="Proteomes" id="UP000025229"/>
    </source>
</evidence>
<dbReference type="STRING" id="42256.RradSPS_1924"/>
<dbReference type="EMBL" id="CP007514">
    <property type="protein sequence ID" value="AHY47207.1"/>
    <property type="molecule type" value="Genomic_DNA"/>
</dbReference>
<dbReference type="HAMAP" id="MF_01341">
    <property type="entry name" value="Ribosomal_uL15"/>
    <property type="match status" value="1"/>
</dbReference>
<dbReference type="InterPro" id="IPR001196">
    <property type="entry name" value="Ribosomal_uL15_CS"/>
</dbReference>
<dbReference type="PANTHER" id="PTHR12934">
    <property type="entry name" value="50S RIBOSOMAL PROTEIN L15"/>
    <property type="match status" value="1"/>
</dbReference>